<keyword evidence="1" id="KW-0175">Coiled coil</keyword>
<evidence type="ECO:0000256" key="3">
    <source>
        <dbReference type="SAM" id="Phobius"/>
    </source>
</evidence>
<dbReference type="Proteomes" id="UP000039865">
    <property type="component" value="Unassembled WGS sequence"/>
</dbReference>
<dbReference type="EMBL" id="CCKQ01015763">
    <property type="protein sequence ID" value="CDW87604.1"/>
    <property type="molecule type" value="Genomic_DNA"/>
</dbReference>
<evidence type="ECO:0000313" key="5">
    <source>
        <dbReference type="Proteomes" id="UP000039865"/>
    </source>
</evidence>
<feature type="transmembrane region" description="Helical" evidence="3">
    <location>
        <begin position="268"/>
        <end position="285"/>
    </location>
</feature>
<feature type="coiled-coil region" evidence="1">
    <location>
        <begin position="630"/>
        <end position="664"/>
    </location>
</feature>
<keyword evidence="3" id="KW-0812">Transmembrane</keyword>
<feature type="transmembrane region" description="Helical" evidence="3">
    <location>
        <begin position="312"/>
        <end position="330"/>
    </location>
</feature>
<proteinExistence type="predicted"/>
<organism evidence="4 5">
    <name type="scientific">Stylonychia lemnae</name>
    <name type="common">Ciliate</name>
    <dbReference type="NCBI Taxonomy" id="5949"/>
    <lineage>
        <taxon>Eukaryota</taxon>
        <taxon>Sar</taxon>
        <taxon>Alveolata</taxon>
        <taxon>Ciliophora</taxon>
        <taxon>Intramacronucleata</taxon>
        <taxon>Spirotrichea</taxon>
        <taxon>Stichotrichia</taxon>
        <taxon>Sporadotrichida</taxon>
        <taxon>Oxytrichidae</taxon>
        <taxon>Stylonychinae</taxon>
        <taxon>Stylonychia</taxon>
    </lineage>
</organism>
<keyword evidence="5" id="KW-1185">Reference proteome</keyword>
<evidence type="ECO:0000313" key="4">
    <source>
        <dbReference type="EMBL" id="CDW87604.1"/>
    </source>
</evidence>
<name>A0A078AZK6_STYLE</name>
<feature type="region of interest" description="Disordered" evidence="2">
    <location>
        <begin position="742"/>
        <end position="801"/>
    </location>
</feature>
<gene>
    <name evidence="4" type="primary">Contig3278.g3503</name>
    <name evidence="4" type="ORF">STYLEM_16711</name>
</gene>
<feature type="transmembrane region" description="Helical" evidence="3">
    <location>
        <begin position="75"/>
        <end position="94"/>
    </location>
</feature>
<reference evidence="4 5" key="1">
    <citation type="submission" date="2014-06" db="EMBL/GenBank/DDBJ databases">
        <authorList>
            <person name="Swart Estienne"/>
        </authorList>
    </citation>
    <scope>NUCLEOTIDE SEQUENCE [LARGE SCALE GENOMIC DNA]</scope>
    <source>
        <strain evidence="4 5">130c</strain>
    </source>
</reference>
<evidence type="ECO:0000256" key="2">
    <source>
        <dbReference type="SAM" id="MobiDB-lite"/>
    </source>
</evidence>
<evidence type="ECO:0000256" key="1">
    <source>
        <dbReference type="SAM" id="Coils"/>
    </source>
</evidence>
<accession>A0A078AZK6</accession>
<dbReference type="InParanoid" id="A0A078AZK6"/>
<feature type="transmembrane region" description="Helical" evidence="3">
    <location>
        <begin position="154"/>
        <end position="180"/>
    </location>
</feature>
<dbReference type="PANTHER" id="PTHR11319:SF35">
    <property type="entry name" value="OUTER MEMBRANE PROTEIN PMPC-RELATED"/>
    <property type="match status" value="1"/>
</dbReference>
<keyword evidence="3" id="KW-1133">Transmembrane helix</keyword>
<dbReference type="AlphaFoldDB" id="A0A078AZK6"/>
<keyword evidence="3" id="KW-0472">Membrane</keyword>
<dbReference type="PANTHER" id="PTHR11319">
    <property type="entry name" value="G PROTEIN-COUPLED RECEPTOR-RELATED"/>
    <property type="match status" value="1"/>
</dbReference>
<sequence length="801" mass="93416">MKEPGSCETCPTEKAVCNGGANIGPLPGYWRKSNASQRFEKCLYQPACLGMVAPKNNPMGDCSVGYRGILCADSLLPFLLGYICFQFWLINNFIKKRICSVDRKFISSLVILLFLVHPIISQYSIFNFKCRDIDGQQRVYDDLEILCWDKSHQFYSYFVALPSILVWGIGLPILALIILIKIRNNLNRVSIREMYGFLYRGYKVQFYYWEIVITSRKILIIFITVFVGTSFGLIAQALIMLIVLILFLVINHQFKPFNTQALNDLETISLVTSMISVYSGIFFLLDKSTSWIESNQDYSRGVIQLPEAFKKLFFYLILISNVVFFIFWIYKMYQELKSRFRSQYQKIYLILCLCNDKEKLKSELVKSIYDLQMQKYSEELEKCINKYENYFVKRNIQLNEKIVQKLAVFLDEANMLKAFGYKNEKDNSKSIQYRKKQSQKVFQEFQEEESQKKLSKMKLIHDDSQPLMTQQTIQTMEGIDFINQKEEKQSDILIGNSDQFAKLEKKNSQNFLTNFSLKNSRDILTVSNQNYITQVSSNQLSKMSQLELLVKEQRQENILIQKIDPIIKQRYNKKKALNKVSKISVQQVSSNLNSMNKNAEGVKQIKQKSKMNNSPLINEIIGERIKIQRNKQAKNKNNEIEIMLIEYSENEDNIQNDLSNHSQEETKKLENINSWKQLELVQDIQEKQNINQTDSSKSYESFIKAKESLNQNQQEDDQNQLKNNTNSAFDLLNEEQSLLQDKIQSEQSQKQNQTSHQQLSQDIIQSYDRAKVQSSGQQDKQDILEVESIYSDSNDEASHND</sequence>
<feature type="transmembrane region" description="Helical" evidence="3">
    <location>
        <begin position="106"/>
        <end position="126"/>
    </location>
</feature>
<evidence type="ECO:0008006" key="6">
    <source>
        <dbReference type="Google" id="ProtNLM"/>
    </source>
</evidence>
<dbReference type="OrthoDB" id="10035969at2759"/>
<feature type="transmembrane region" description="Helical" evidence="3">
    <location>
        <begin position="218"/>
        <end position="248"/>
    </location>
</feature>
<protein>
    <recommendedName>
        <fullName evidence="6">Transmembrane protein</fullName>
    </recommendedName>
</protein>
<feature type="compositionally biased region" description="Low complexity" evidence="2">
    <location>
        <begin position="747"/>
        <end position="761"/>
    </location>
</feature>